<sequence>MDGIASGSSSDQNLPYASRGALRPLTLRQILEAQRAHSTAPFVLDNVELNAITTVAHLVRADPPDESRNRFHANYTLLDGSKRIRATEMFSDDHPASNLKLSDPHVHKYVRVVGRVDQFPPGATNSIKVIAIRECTDPHEYFHHFLQCCAVTQCYKLGIPLPTVLPPLRSDRIEDTTVNDDSLMSIDEPTTAPEAHPHLWSDPLSHLNTLQRGVILAMLNNTTADGMWVREITQAVRHLSLRPEEIGDALDYLADEGYIECPIQSNIQYCVLTAKSRSASGQYLLPAN</sequence>
<comment type="caution">
    <text evidence="4">The sequence shown here is derived from an EMBL/GenBank/DDBJ whole genome shotgun (WGS) entry which is preliminary data.</text>
</comment>
<dbReference type="InterPro" id="IPR036388">
    <property type="entry name" value="WH-like_DNA-bd_sf"/>
</dbReference>
<dbReference type="SUPFAM" id="SSF50249">
    <property type="entry name" value="Nucleic acid-binding proteins"/>
    <property type="match status" value="1"/>
</dbReference>
<dbReference type="Gene3D" id="1.10.10.10">
    <property type="entry name" value="Winged helix-like DNA-binding domain superfamily/Winged helix DNA-binding domain"/>
    <property type="match status" value="1"/>
</dbReference>
<evidence type="ECO:0008006" key="6">
    <source>
        <dbReference type="Google" id="ProtNLM"/>
    </source>
</evidence>
<comment type="subcellular location">
    <subcellularLocation>
        <location evidence="1">Nucleus</location>
    </subcellularLocation>
</comment>
<dbReference type="PANTHER" id="PTHR13989">
    <property type="entry name" value="REPLICATION PROTEIN A-RELATED"/>
    <property type="match status" value="1"/>
</dbReference>
<protein>
    <recommendedName>
        <fullName evidence="6">Replication protein A C-terminal domain-containing protein</fullName>
    </recommendedName>
</protein>
<dbReference type="Gene3D" id="2.40.50.140">
    <property type="entry name" value="Nucleic acid-binding proteins"/>
    <property type="match status" value="1"/>
</dbReference>
<dbReference type="InterPro" id="IPR040260">
    <property type="entry name" value="RFA2-like"/>
</dbReference>
<reference evidence="4 5" key="1">
    <citation type="journal article" date="2021" name="Environ. Microbiol.">
        <title>Gene family expansions and transcriptome signatures uncover fungal adaptations to wood decay.</title>
        <authorList>
            <person name="Hage H."/>
            <person name="Miyauchi S."/>
            <person name="Viragh M."/>
            <person name="Drula E."/>
            <person name="Min B."/>
            <person name="Chaduli D."/>
            <person name="Navarro D."/>
            <person name="Favel A."/>
            <person name="Norest M."/>
            <person name="Lesage-Meessen L."/>
            <person name="Balint B."/>
            <person name="Merenyi Z."/>
            <person name="de Eugenio L."/>
            <person name="Morin E."/>
            <person name="Martinez A.T."/>
            <person name="Baldrian P."/>
            <person name="Stursova M."/>
            <person name="Martinez M.J."/>
            <person name="Novotny C."/>
            <person name="Magnuson J.K."/>
            <person name="Spatafora J.W."/>
            <person name="Maurice S."/>
            <person name="Pangilinan J."/>
            <person name="Andreopoulos W."/>
            <person name="LaButti K."/>
            <person name="Hundley H."/>
            <person name="Na H."/>
            <person name="Kuo A."/>
            <person name="Barry K."/>
            <person name="Lipzen A."/>
            <person name="Henrissat B."/>
            <person name="Riley R."/>
            <person name="Ahrendt S."/>
            <person name="Nagy L.G."/>
            <person name="Grigoriev I.V."/>
            <person name="Martin F."/>
            <person name="Rosso M.N."/>
        </authorList>
    </citation>
    <scope>NUCLEOTIDE SEQUENCE [LARGE SCALE GENOMIC DNA]</scope>
    <source>
        <strain evidence="4 5">CIRM-BRFM 1785</strain>
    </source>
</reference>
<dbReference type="RefSeq" id="XP_047784102.1">
    <property type="nucleotide sequence ID" value="XM_047922498.1"/>
</dbReference>
<keyword evidence="3" id="KW-0539">Nucleus</keyword>
<proteinExistence type="predicted"/>
<evidence type="ECO:0000313" key="5">
    <source>
        <dbReference type="Proteomes" id="UP000814176"/>
    </source>
</evidence>
<dbReference type="PANTHER" id="PTHR13989:SF16">
    <property type="entry name" value="REPLICATION PROTEIN A2"/>
    <property type="match status" value="1"/>
</dbReference>
<evidence type="ECO:0000256" key="2">
    <source>
        <dbReference type="ARBA" id="ARBA00023125"/>
    </source>
</evidence>
<keyword evidence="5" id="KW-1185">Reference proteome</keyword>
<gene>
    <name evidence="4" type="ORF">C8Q71DRAFT_735694</name>
</gene>
<evidence type="ECO:0000256" key="1">
    <source>
        <dbReference type="ARBA" id="ARBA00004123"/>
    </source>
</evidence>
<dbReference type="Proteomes" id="UP000814176">
    <property type="component" value="Unassembled WGS sequence"/>
</dbReference>
<dbReference type="EMBL" id="JADCUA010000002">
    <property type="protein sequence ID" value="KAH9843055.1"/>
    <property type="molecule type" value="Genomic_DNA"/>
</dbReference>
<organism evidence="4 5">
    <name type="scientific">Rhodofomes roseus</name>
    <dbReference type="NCBI Taxonomy" id="34475"/>
    <lineage>
        <taxon>Eukaryota</taxon>
        <taxon>Fungi</taxon>
        <taxon>Dikarya</taxon>
        <taxon>Basidiomycota</taxon>
        <taxon>Agaricomycotina</taxon>
        <taxon>Agaricomycetes</taxon>
        <taxon>Polyporales</taxon>
        <taxon>Rhodofomes</taxon>
    </lineage>
</organism>
<evidence type="ECO:0000313" key="4">
    <source>
        <dbReference type="EMBL" id="KAH9843055.1"/>
    </source>
</evidence>
<name>A0ABQ8KXN2_9APHY</name>
<accession>A0ABQ8KXN2</accession>
<dbReference type="GeneID" id="72003230"/>
<keyword evidence="2" id="KW-0238">DNA-binding</keyword>
<evidence type="ECO:0000256" key="3">
    <source>
        <dbReference type="ARBA" id="ARBA00023242"/>
    </source>
</evidence>
<dbReference type="InterPro" id="IPR012340">
    <property type="entry name" value="NA-bd_OB-fold"/>
</dbReference>